<dbReference type="InterPro" id="IPR012312">
    <property type="entry name" value="Hemerythrin-like"/>
</dbReference>
<evidence type="ECO:0000259" key="1">
    <source>
        <dbReference type="Pfam" id="PF01814"/>
    </source>
</evidence>
<proteinExistence type="predicted"/>
<dbReference type="RefSeq" id="WP_338598540.1">
    <property type="nucleotide sequence ID" value="NZ_CP146016.1"/>
</dbReference>
<organism evidence="2 3">
    <name type="scientific">Sulfolobus tengchongensis</name>
    <dbReference type="NCBI Taxonomy" id="207809"/>
    <lineage>
        <taxon>Archaea</taxon>
        <taxon>Thermoproteota</taxon>
        <taxon>Thermoprotei</taxon>
        <taxon>Sulfolobales</taxon>
        <taxon>Sulfolobaceae</taxon>
        <taxon>Sulfolobus</taxon>
    </lineage>
</organism>
<dbReference type="Gene3D" id="1.20.120.520">
    <property type="entry name" value="nmb1532 protein domain like"/>
    <property type="match status" value="1"/>
</dbReference>
<dbReference type="Proteomes" id="UP001432202">
    <property type="component" value="Chromosome"/>
</dbReference>
<evidence type="ECO:0000313" key="2">
    <source>
        <dbReference type="EMBL" id="WWQ59403.1"/>
    </source>
</evidence>
<gene>
    <name evidence="2" type="ORF">V6M85_07795</name>
</gene>
<dbReference type="EMBL" id="CP146016">
    <property type="protein sequence ID" value="WWQ59403.1"/>
    <property type="molecule type" value="Genomic_DNA"/>
</dbReference>
<feature type="domain" description="Hemerythrin-like" evidence="1">
    <location>
        <begin position="5"/>
        <end position="113"/>
    </location>
</feature>
<dbReference type="AlphaFoldDB" id="A0AAX4KZK8"/>
<dbReference type="Pfam" id="PF01814">
    <property type="entry name" value="Hemerythrin"/>
    <property type="match status" value="1"/>
</dbReference>
<sequence length="147" mass="17372">MLSLILTLDHRRLENLIEEFINNPNNLIYEEVRRSFINHIYWEEEFLFKKIQDTTSLAIIRGLETEHGSLWILLDQVKNALNGDIEIAKEKMMEFLRVLLEHDGAEEGSVYQQLETLSDEEQANLILEEIKLANPPPYWKCRALIQY</sequence>
<protein>
    <submittedName>
        <fullName evidence="2">Hemerythrin domain-containing protein</fullName>
    </submittedName>
</protein>
<name>A0AAX4KZK8_9CREN</name>
<keyword evidence="3" id="KW-1185">Reference proteome</keyword>
<dbReference type="GeneID" id="89336661"/>
<evidence type="ECO:0000313" key="3">
    <source>
        <dbReference type="Proteomes" id="UP001432202"/>
    </source>
</evidence>
<reference evidence="2 3" key="1">
    <citation type="submission" date="2024-02" db="EMBL/GenBank/DDBJ databases">
        <title>STSV induces naive adaptation in Sulfolobus.</title>
        <authorList>
            <person name="Xiang X."/>
            <person name="Song M."/>
        </authorList>
    </citation>
    <scope>NUCLEOTIDE SEQUENCE [LARGE SCALE GENOMIC DNA]</scope>
    <source>
        <strain evidence="2 3">RT2</strain>
    </source>
</reference>
<accession>A0AAX4KZK8</accession>